<proteinExistence type="predicted"/>
<evidence type="ECO:0000256" key="1">
    <source>
        <dbReference type="SAM" id="MobiDB-lite"/>
    </source>
</evidence>
<dbReference type="AlphaFoldDB" id="A0AAD6QCT9"/>
<protein>
    <submittedName>
        <fullName evidence="2">Uncharacterized protein</fullName>
    </submittedName>
</protein>
<accession>A0AAD6QCT9</accession>
<evidence type="ECO:0000313" key="2">
    <source>
        <dbReference type="EMBL" id="KAJ6987412.1"/>
    </source>
</evidence>
<name>A0AAD6QCT9_9ROSI</name>
<comment type="caution">
    <text evidence="2">The sequence shown here is derived from an EMBL/GenBank/DDBJ whole genome shotgun (WGS) entry which is preliminary data.</text>
</comment>
<dbReference type="Proteomes" id="UP001164929">
    <property type="component" value="Chromosome 8"/>
</dbReference>
<feature type="compositionally biased region" description="Low complexity" evidence="1">
    <location>
        <begin position="32"/>
        <end position="42"/>
    </location>
</feature>
<gene>
    <name evidence="2" type="ORF">NC653_020618</name>
</gene>
<sequence length="48" mass="5250">MELTFPMKSTHQVSSMQGAATTVHNKPPWSPPTSGWSPTPGGIEKKWL</sequence>
<reference evidence="2" key="1">
    <citation type="journal article" date="2023" name="Mol. Ecol. Resour.">
        <title>Chromosome-level genome assembly of a triploid poplar Populus alba 'Berolinensis'.</title>
        <authorList>
            <person name="Chen S."/>
            <person name="Yu Y."/>
            <person name="Wang X."/>
            <person name="Wang S."/>
            <person name="Zhang T."/>
            <person name="Zhou Y."/>
            <person name="He R."/>
            <person name="Meng N."/>
            <person name="Wang Y."/>
            <person name="Liu W."/>
            <person name="Liu Z."/>
            <person name="Liu J."/>
            <person name="Guo Q."/>
            <person name="Huang H."/>
            <person name="Sederoff R.R."/>
            <person name="Wang G."/>
            <person name="Qu G."/>
            <person name="Chen S."/>
        </authorList>
    </citation>
    <scope>NUCLEOTIDE SEQUENCE</scope>
    <source>
        <strain evidence="2">SC-2020</strain>
    </source>
</reference>
<feature type="compositionally biased region" description="Polar residues" evidence="1">
    <location>
        <begin position="7"/>
        <end position="24"/>
    </location>
</feature>
<evidence type="ECO:0000313" key="3">
    <source>
        <dbReference type="Proteomes" id="UP001164929"/>
    </source>
</evidence>
<feature type="region of interest" description="Disordered" evidence="1">
    <location>
        <begin position="1"/>
        <end position="48"/>
    </location>
</feature>
<organism evidence="2 3">
    <name type="scientific">Populus alba x Populus x berolinensis</name>
    <dbReference type="NCBI Taxonomy" id="444605"/>
    <lineage>
        <taxon>Eukaryota</taxon>
        <taxon>Viridiplantae</taxon>
        <taxon>Streptophyta</taxon>
        <taxon>Embryophyta</taxon>
        <taxon>Tracheophyta</taxon>
        <taxon>Spermatophyta</taxon>
        <taxon>Magnoliopsida</taxon>
        <taxon>eudicotyledons</taxon>
        <taxon>Gunneridae</taxon>
        <taxon>Pentapetalae</taxon>
        <taxon>rosids</taxon>
        <taxon>fabids</taxon>
        <taxon>Malpighiales</taxon>
        <taxon>Salicaceae</taxon>
        <taxon>Saliceae</taxon>
        <taxon>Populus</taxon>
    </lineage>
</organism>
<dbReference type="EMBL" id="JAQIZT010000008">
    <property type="protein sequence ID" value="KAJ6987412.1"/>
    <property type="molecule type" value="Genomic_DNA"/>
</dbReference>
<keyword evidence="3" id="KW-1185">Reference proteome</keyword>